<feature type="region of interest" description="Disordered" evidence="1">
    <location>
        <begin position="1"/>
        <end position="24"/>
    </location>
</feature>
<evidence type="ECO:0000313" key="2">
    <source>
        <dbReference type="EMBL" id="KAL1542059.1"/>
    </source>
</evidence>
<feature type="compositionally biased region" description="Basic and acidic residues" evidence="1">
    <location>
        <begin position="306"/>
        <end position="315"/>
    </location>
</feature>
<sequence>MDGEGSVQNQSPIAHRSESKKRGCMEIQETCESSQKRVKMRDLESVFRAEGRERSDSVIPDSRVLDLNVHAGSASCVVGDEVPACADESNKLPASEKEDVLHNDGLTKARGFDLDLNAAHVSSSNNESVHHFKMHEHLRSRDDSDCVSSVGPLGTKDPMRVWKGLKQNNYLSSSYGAPSLAVPKVRGRKKSSNDVMKKKIELAKKEQVDRFARAAAPSGLLNGLNPGIINHVRNSKQVHSIIEALVKSKKDESKRNQIKTGAHELSERREAILGKREMGDYAFFSKSVYPNAEITRGDGPRMTSRRVKENEDERLPLQPPSSLVVGTENASCLSSDESANISSVTSLSLKAANIASQWLELLHQDIRGRLAALRRSKKRVRAVINTELPLLISREFSSNQENNLRMITSTTSHFDQATADAHSVRWSTLFGQMDKALSEEEGHLENWLNQVKEMQSHCEIGLNTNSLHPPRYDNRSGAEDFEKGLAIRAAAASIYSTCNFLLSKENLPCYQLS</sequence>
<evidence type="ECO:0000256" key="1">
    <source>
        <dbReference type="SAM" id="MobiDB-lite"/>
    </source>
</evidence>
<proteinExistence type="predicted"/>
<dbReference type="Proteomes" id="UP001567538">
    <property type="component" value="Unassembled WGS sequence"/>
</dbReference>
<keyword evidence="3" id="KW-1185">Reference proteome</keyword>
<evidence type="ECO:0008006" key="4">
    <source>
        <dbReference type="Google" id="ProtNLM"/>
    </source>
</evidence>
<dbReference type="EMBL" id="JBEAFC010000009">
    <property type="protein sequence ID" value="KAL1542059.1"/>
    <property type="molecule type" value="Genomic_DNA"/>
</dbReference>
<name>A0ABD1GD54_SALDI</name>
<organism evidence="2 3">
    <name type="scientific">Salvia divinorum</name>
    <name type="common">Maria pastora</name>
    <name type="synonym">Diviner's sage</name>
    <dbReference type="NCBI Taxonomy" id="28513"/>
    <lineage>
        <taxon>Eukaryota</taxon>
        <taxon>Viridiplantae</taxon>
        <taxon>Streptophyta</taxon>
        <taxon>Embryophyta</taxon>
        <taxon>Tracheophyta</taxon>
        <taxon>Spermatophyta</taxon>
        <taxon>Magnoliopsida</taxon>
        <taxon>eudicotyledons</taxon>
        <taxon>Gunneridae</taxon>
        <taxon>Pentapetalae</taxon>
        <taxon>asterids</taxon>
        <taxon>lamiids</taxon>
        <taxon>Lamiales</taxon>
        <taxon>Lamiaceae</taxon>
        <taxon>Nepetoideae</taxon>
        <taxon>Mentheae</taxon>
        <taxon>Salviinae</taxon>
        <taxon>Salvia</taxon>
        <taxon>Salvia subgen. Calosphace</taxon>
    </lineage>
</organism>
<comment type="caution">
    <text evidence="2">The sequence shown here is derived from an EMBL/GenBank/DDBJ whole genome shotgun (WGS) entry which is preliminary data.</text>
</comment>
<dbReference type="AlphaFoldDB" id="A0ABD1GD54"/>
<evidence type="ECO:0000313" key="3">
    <source>
        <dbReference type="Proteomes" id="UP001567538"/>
    </source>
</evidence>
<dbReference type="PANTHER" id="PTHR33924:SF5">
    <property type="entry name" value="CATION-TRANSPORTING ATPASE"/>
    <property type="match status" value="1"/>
</dbReference>
<accession>A0ABD1GD54</accession>
<dbReference type="PANTHER" id="PTHR33924">
    <property type="entry name" value="CATION-TRANSPORTING ATPASE"/>
    <property type="match status" value="1"/>
</dbReference>
<feature type="compositionally biased region" description="Polar residues" evidence="1">
    <location>
        <begin position="1"/>
        <end position="12"/>
    </location>
</feature>
<reference evidence="2 3" key="1">
    <citation type="submission" date="2024-06" db="EMBL/GenBank/DDBJ databases">
        <title>A chromosome level genome sequence of Diviner's sage (Salvia divinorum).</title>
        <authorList>
            <person name="Ford S.A."/>
            <person name="Ro D.-K."/>
            <person name="Ness R.W."/>
            <person name="Phillips M.A."/>
        </authorList>
    </citation>
    <scope>NUCLEOTIDE SEQUENCE [LARGE SCALE GENOMIC DNA]</scope>
    <source>
        <strain evidence="2">SAF-2024a</strain>
        <tissue evidence="2">Leaf</tissue>
    </source>
</reference>
<gene>
    <name evidence="2" type="ORF">AAHA92_26199</name>
</gene>
<feature type="compositionally biased region" description="Basic and acidic residues" evidence="1">
    <location>
        <begin position="15"/>
        <end position="24"/>
    </location>
</feature>
<protein>
    <recommendedName>
        <fullName evidence="4">Cation-transporting ATPase</fullName>
    </recommendedName>
</protein>
<feature type="region of interest" description="Disordered" evidence="1">
    <location>
        <begin position="294"/>
        <end position="321"/>
    </location>
</feature>